<dbReference type="Pfam" id="PF02682">
    <property type="entry name" value="CT_C_D"/>
    <property type="match status" value="1"/>
</dbReference>
<sequence length="256" mass="27249">MARIYRFGDRAAVVEVAERPGPEATETIARLFRVLSERPFPGMVEAVPALTTLAVFYDPVAVAAALRGGVDAAPGVDAESTPVFIRVRAELERAIGEAGRGGTVGAAEADGPKEDEHVVVVPVCYGGEFGPDLAELAERSGMTPEEAAALHSAAEYRVAMIGFLPGFPYLTGLPERLAAPRKETPRSRVPPGAVGIGGVYTGIYPVASPGGWRWIGRTPLSLFDPDRTPPFLLRVGDRVRFRPISEEEFRAAGESP</sequence>
<evidence type="ECO:0000256" key="3">
    <source>
        <dbReference type="ARBA" id="ARBA00022840"/>
    </source>
</evidence>
<accession>A0A2A6DZ00</accession>
<evidence type="ECO:0000256" key="2">
    <source>
        <dbReference type="ARBA" id="ARBA00022801"/>
    </source>
</evidence>
<dbReference type="Proteomes" id="UP000243688">
    <property type="component" value="Unassembled WGS sequence"/>
</dbReference>
<evidence type="ECO:0000313" key="5">
    <source>
        <dbReference type="EMBL" id="PDO09727.1"/>
    </source>
</evidence>
<keyword evidence="3" id="KW-0067">ATP-binding</keyword>
<dbReference type="GO" id="GO:0016787">
    <property type="term" value="F:hydrolase activity"/>
    <property type="evidence" value="ECO:0007669"/>
    <property type="project" value="UniProtKB-KW"/>
</dbReference>
<gene>
    <name evidence="5" type="ORF">BLM47_10925</name>
</gene>
<proteinExistence type="predicted"/>
<keyword evidence="1" id="KW-0547">Nucleotide-binding</keyword>
<keyword evidence="2" id="KW-0378">Hydrolase</keyword>
<dbReference type="NCBIfam" id="TIGR00370">
    <property type="entry name" value="5-oxoprolinase subunit PxpB"/>
    <property type="match status" value="1"/>
</dbReference>
<dbReference type="PANTHER" id="PTHR34698:SF2">
    <property type="entry name" value="5-OXOPROLINASE SUBUNIT B"/>
    <property type="match status" value="1"/>
</dbReference>
<dbReference type="PANTHER" id="PTHR34698">
    <property type="entry name" value="5-OXOPROLINASE SUBUNIT B"/>
    <property type="match status" value="1"/>
</dbReference>
<dbReference type="GO" id="GO:0005524">
    <property type="term" value="F:ATP binding"/>
    <property type="evidence" value="ECO:0007669"/>
    <property type="project" value="UniProtKB-KW"/>
</dbReference>
<dbReference type="Gene3D" id="3.30.1360.40">
    <property type="match status" value="1"/>
</dbReference>
<evidence type="ECO:0000256" key="1">
    <source>
        <dbReference type="ARBA" id="ARBA00022741"/>
    </source>
</evidence>
<organism evidence="5 6">
    <name type="scientific">Candidatus Reconcilbacillus cellulovorans</name>
    <dbReference type="NCBI Taxonomy" id="1906605"/>
    <lineage>
        <taxon>Bacteria</taxon>
        <taxon>Bacillati</taxon>
        <taxon>Bacillota</taxon>
        <taxon>Bacilli</taxon>
        <taxon>Bacillales</taxon>
        <taxon>Paenibacillaceae</taxon>
        <taxon>Candidatus Reconcilbacillus</taxon>
    </lineage>
</organism>
<name>A0A2A6DZ00_9BACL</name>
<dbReference type="Gene3D" id="2.40.100.10">
    <property type="entry name" value="Cyclophilin-like"/>
    <property type="match status" value="1"/>
</dbReference>
<dbReference type="SUPFAM" id="SSF50891">
    <property type="entry name" value="Cyclophilin-like"/>
    <property type="match status" value="1"/>
</dbReference>
<protein>
    <recommendedName>
        <fullName evidence="4">Carboxyltransferase domain-containing protein</fullName>
    </recommendedName>
</protein>
<dbReference type="InterPro" id="IPR010016">
    <property type="entry name" value="PxpB"/>
</dbReference>
<reference evidence="5 6" key="1">
    <citation type="submission" date="2016-12" db="EMBL/GenBank/DDBJ databases">
        <title>Candidatus Reconcilibacillus cellulovorans genome.</title>
        <authorList>
            <person name="Kolinko S."/>
            <person name="Wu Y.-W."/>
            <person name="Tachea F."/>
            <person name="Denzel E."/>
            <person name="Hiras J."/>
            <person name="Baecker N."/>
            <person name="Chan L.J."/>
            <person name="Eichorst S.A."/>
            <person name="Frey D."/>
            <person name="Adams P.D."/>
            <person name="Pray T."/>
            <person name="Tanjore D."/>
            <person name="Petzold C.J."/>
            <person name="Gladden J.M."/>
            <person name="Simmons B.A."/>
            <person name="Singer S.W."/>
        </authorList>
    </citation>
    <scope>NUCLEOTIDE SEQUENCE [LARGE SCALE GENOMIC DNA]</scope>
    <source>
        <strain evidence="5">JTherm</strain>
    </source>
</reference>
<evidence type="ECO:0000313" key="6">
    <source>
        <dbReference type="Proteomes" id="UP000243688"/>
    </source>
</evidence>
<feature type="domain" description="Carboxyltransferase" evidence="4">
    <location>
        <begin position="2"/>
        <end position="233"/>
    </location>
</feature>
<dbReference type="SMART" id="SM00796">
    <property type="entry name" value="AHS1"/>
    <property type="match status" value="1"/>
</dbReference>
<comment type="caution">
    <text evidence="5">The sequence shown here is derived from an EMBL/GenBank/DDBJ whole genome shotgun (WGS) entry which is preliminary data.</text>
</comment>
<evidence type="ECO:0000259" key="4">
    <source>
        <dbReference type="SMART" id="SM00796"/>
    </source>
</evidence>
<dbReference type="AlphaFoldDB" id="A0A2A6DZ00"/>
<dbReference type="SUPFAM" id="SSF160467">
    <property type="entry name" value="PH0987 N-terminal domain-like"/>
    <property type="match status" value="1"/>
</dbReference>
<dbReference type="InterPro" id="IPR003833">
    <property type="entry name" value="CT_C_D"/>
</dbReference>
<dbReference type="InterPro" id="IPR029000">
    <property type="entry name" value="Cyclophilin-like_dom_sf"/>
</dbReference>
<dbReference type="EMBL" id="MOXJ01000029">
    <property type="protein sequence ID" value="PDO09727.1"/>
    <property type="molecule type" value="Genomic_DNA"/>
</dbReference>